<dbReference type="Gene3D" id="2.60.40.3110">
    <property type="match status" value="1"/>
</dbReference>
<organism evidence="2 3">
    <name type="scientific">Shewanella youngdeokensis</name>
    <dbReference type="NCBI Taxonomy" id="2999068"/>
    <lineage>
        <taxon>Bacteria</taxon>
        <taxon>Pseudomonadati</taxon>
        <taxon>Pseudomonadota</taxon>
        <taxon>Gammaproteobacteria</taxon>
        <taxon>Alteromonadales</taxon>
        <taxon>Shewanellaceae</taxon>
        <taxon>Shewanella</taxon>
    </lineage>
</organism>
<dbReference type="PANTHER" id="PTHR30451">
    <property type="entry name" value="OUTER MEMBRANE USHER PROTEIN"/>
    <property type="match status" value="1"/>
</dbReference>
<sequence length="790" mass="86714">MKAWSLLLLTAVAIGKPVIVTASEFDAEQAIESELDFSFVETHGGAIATHLFQKTEDIYSSAKPLAINISQQDYGVRVVRAWEVDGLPCIGLSVFSGVQLSEPFLNKYVNNTFQCLMLDPDIGASYSLNSSLQALSISLPQTSFSQYSNQSTNWDFGDNGINIQYQVYGTESNNDDANYYASVNTKINFSRWRLEVDAYSTQSRSDINRLIARRDLPKMGAILEVGNTFLSSSHLDPFSFDGVSLKSDWSLTPEINQSYAPIIRGVAKSNARIELHQSDRLIFSDVVGTGPFEYSDYGVISNGDLILTVIEESGEEITTVYPVSTLPEIIPIGSSEFQFSIGVNENIEKGGFMYADYHSGFERFTASMGGLLGQDYQNLGLGISSDLGAYGAIGVTFDASLADGDSAEIDRSSGWRYAINYSKALTENTNMSLVGIDYRSKGYRSFGQNEIVNLDLSTIKNDISLNLNHRFPRGIYLAVSGYSQDYWSKDRRRGVTVQCSTSLSNVAISMNGNFSQFNEQDEYQITLGFSVPLGGISSPYTYSSVSRTKSTTTYSTSLSGNIDERSSYGVSWSDSSNANSSTYLNVNRQFDHVNGSANLSYTQGDVAGSVSLSGSILKVGGSEFVLSSQHYDSALVVDMDEPGVKFKYGTMESDDDGMLVTSLSAYSHNERYLNSQSLAVGSVVRDLRYNISPTTNGLFYRKNEVTHMSPQVLVLTSNIDIPQGSAIRDEVQMLGTIGADNMIMLNLNADAVYQLSVFDGEQLICQLPPLSTEPFNRTQKTVPVRYIQCE</sequence>
<gene>
    <name evidence="2" type="ORF">RGE70_05950</name>
</gene>
<evidence type="ECO:0000313" key="2">
    <source>
        <dbReference type="EMBL" id="WOT06338.1"/>
    </source>
</evidence>
<feature type="chain" id="PRO_5047549870" evidence="1">
    <location>
        <begin position="23"/>
        <end position="790"/>
    </location>
</feature>
<evidence type="ECO:0000256" key="1">
    <source>
        <dbReference type="SAM" id="SignalP"/>
    </source>
</evidence>
<keyword evidence="3" id="KW-1185">Reference proteome</keyword>
<dbReference type="InterPro" id="IPR000015">
    <property type="entry name" value="Fimb_usher"/>
</dbReference>
<evidence type="ECO:0000313" key="3">
    <source>
        <dbReference type="Proteomes" id="UP001529491"/>
    </source>
</evidence>
<dbReference type="Pfam" id="PF00577">
    <property type="entry name" value="Usher"/>
    <property type="match status" value="1"/>
</dbReference>
<proteinExistence type="predicted"/>
<protein>
    <submittedName>
        <fullName evidence="2">Fimbria/pilus outer membrane usher protein</fullName>
    </submittedName>
</protein>
<name>A0ABZ0K1B4_9GAMM</name>
<keyword evidence="1" id="KW-0732">Signal</keyword>
<accession>A0ABZ0K1B4</accession>
<dbReference type="EMBL" id="CP136522">
    <property type="protein sequence ID" value="WOT06338.1"/>
    <property type="molecule type" value="Genomic_DNA"/>
</dbReference>
<dbReference type="RefSeq" id="WP_310470612.1">
    <property type="nucleotide sequence ID" value="NZ_CP136522.1"/>
</dbReference>
<feature type="signal peptide" evidence="1">
    <location>
        <begin position="1"/>
        <end position="22"/>
    </location>
</feature>
<dbReference type="Proteomes" id="UP001529491">
    <property type="component" value="Chromosome"/>
</dbReference>
<reference evidence="2 3" key="1">
    <citation type="submission" date="2023-10" db="EMBL/GenBank/DDBJ databases">
        <title>Complete genome sequence of Shewanella sp. DAU334.</title>
        <authorList>
            <person name="Lee Y.-S."/>
            <person name="Jeong H.-R."/>
            <person name="Hwang E.-J."/>
            <person name="Choi Y.-L."/>
            <person name="Kim G.-D."/>
        </authorList>
    </citation>
    <scope>NUCLEOTIDE SEQUENCE [LARGE SCALE GENOMIC DNA]</scope>
    <source>
        <strain evidence="2 3">DAU334</strain>
    </source>
</reference>
<dbReference type="PANTHER" id="PTHR30451:SF21">
    <property type="entry name" value="FIMBRIAL USHER DOMAIN-CONTAINING PROTEIN YDET-RELATED"/>
    <property type="match status" value="1"/>
</dbReference>